<dbReference type="RefSeq" id="WP_237871979.1">
    <property type="nucleotide sequence ID" value="NZ_JAKLTR010000007.1"/>
</dbReference>
<dbReference type="Pfam" id="PF08282">
    <property type="entry name" value="Hydrolase_3"/>
    <property type="match status" value="1"/>
</dbReference>
<comment type="caution">
    <text evidence="7">The sequence shown here is derived from an EMBL/GenBank/DDBJ whole genome shotgun (WGS) entry which is preliminary data.</text>
</comment>
<keyword evidence="8" id="KW-1185">Reference proteome</keyword>
<evidence type="ECO:0000256" key="5">
    <source>
        <dbReference type="ARBA" id="ARBA00022801"/>
    </source>
</evidence>
<organism evidence="7 8">
    <name type="scientific">Terrimonas ginsenosidimutans</name>
    <dbReference type="NCBI Taxonomy" id="2908004"/>
    <lineage>
        <taxon>Bacteria</taxon>
        <taxon>Pseudomonadati</taxon>
        <taxon>Bacteroidota</taxon>
        <taxon>Chitinophagia</taxon>
        <taxon>Chitinophagales</taxon>
        <taxon>Chitinophagaceae</taxon>
        <taxon>Terrimonas</taxon>
    </lineage>
</organism>
<dbReference type="SUPFAM" id="SSF56784">
    <property type="entry name" value="HAD-like"/>
    <property type="match status" value="1"/>
</dbReference>
<keyword evidence="5 7" id="KW-0378">Hydrolase</keyword>
<evidence type="ECO:0000313" key="8">
    <source>
        <dbReference type="Proteomes" id="UP001165367"/>
    </source>
</evidence>
<comment type="similarity">
    <text evidence="2">Belongs to the KdsC family.</text>
</comment>
<evidence type="ECO:0000256" key="6">
    <source>
        <dbReference type="ARBA" id="ARBA00022842"/>
    </source>
</evidence>
<name>A0ABS9KRS0_9BACT</name>
<comment type="cofactor">
    <cofactor evidence="1">
        <name>Mg(2+)</name>
        <dbReference type="ChEBI" id="CHEBI:18420"/>
    </cofactor>
</comment>
<dbReference type="GO" id="GO:0016787">
    <property type="term" value="F:hydrolase activity"/>
    <property type="evidence" value="ECO:0007669"/>
    <property type="project" value="UniProtKB-KW"/>
</dbReference>
<dbReference type="InterPro" id="IPR023214">
    <property type="entry name" value="HAD_sf"/>
</dbReference>
<proteinExistence type="inferred from homology"/>
<evidence type="ECO:0000256" key="1">
    <source>
        <dbReference type="ARBA" id="ARBA00001946"/>
    </source>
</evidence>
<reference evidence="7" key="1">
    <citation type="submission" date="2022-01" db="EMBL/GenBank/DDBJ databases">
        <authorList>
            <person name="Jo J.-H."/>
            <person name="Im W.-T."/>
        </authorList>
    </citation>
    <scope>NUCLEOTIDE SEQUENCE</scope>
    <source>
        <strain evidence="7">NA20</strain>
    </source>
</reference>
<dbReference type="PIRSF" id="PIRSF006118">
    <property type="entry name" value="KDO8-P_Ptase"/>
    <property type="match status" value="1"/>
</dbReference>
<dbReference type="NCBIfam" id="TIGR01670">
    <property type="entry name" value="KdsC-phosphatas"/>
    <property type="match status" value="1"/>
</dbReference>
<dbReference type="SFLD" id="SFLDS00003">
    <property type="entry name" value="Haloacid_Dehalogenase"/>
    <property type="match status" value="1"/>
</dbReference>
<dbReference type="Gene3D" id="3.40.50.1000">
    <property type="entry name" value="HAD superfamily/HAD-like"/>
    <property type="match status" value="1"/>
</dbReference>
<protein>
    <submittedName>
        <fullName evidence="7">HAD hydrolase family protein</fullName>
    </submittedName>
</protein>
<keyword evidence="6" id="KW-0460">Magnesium</keyword>
<dbReference type="InterPro" id="IPR010023">
    <property type="entry name" value="KdsC_fam"/>
</dbReference>
<dbReference type="SFLD" id="SFLDG01138">
    <property type="entry name" value="C1.6.2:_Deoxy-d-mannose-octulo"/>
    <property type="match status" value="1"/>
</dbReference>
<dbReference type="PANTHER" id="PTHR21485">
    <property type="entry name" value="HAD SUPERFAMILY MEMBERS CMAS AND KDSC"/>
    <property type="match status" value="1"/>
</dbReference>
<keyword evidence="4" id="KW-0479">Metal-binding</keyword>
<comment type="subunit">
    <text evidence="3">Homotetramer.</text>
</comment>
<evidence type="ECO:0000256" key="4">
    <source>
        <dbReference type="ARBA" id="ARBA00022723"/>
    </source>
</evidence>
<sequence length="173" mass="19053">MNINDQLKNITTFILDVDGVLTDGTILVLENGVQARRMSIRDGYALQLAIKKGYRVLVISGAAASPVLDRLNKLGIYDIHMGASDKLSIVRHYMVKHQLLRENLLFMGDDMPDLEVMQSVGIAACPADAVDEIKQISSYISPVKGGEGCVRDVMEKVMKLKGDWIHVQAVASR</sequence>
<dbReference type="SFLD" id="SFLDG01136">
    <property type="entry name" value="C1.6:_Phosphoserine_Phosphatas"/>
    <property type="match status" value="1"/>
</dbReference>
<evidence type="ECO:0000256" key="2">
    <source>
        <dbReference type="ARBA" id="ARBA00005893"/>
    </source>
</evidence>
<dbReference type="InterPro" id="IPR050793">
    <property type="entry name" value="CMP-NeuNAc_synthase"/>
</dbReference>
<dbReference type="InterPro" id="IPR036412">
    <property type="entry name" value="HAD-like_sf"/>
</dbReference>
<evidence type="ECO:0000313" key="7">
    <source>
        <dbReference type="EMBL" id="MCG2615019.1"/>
    </source>
</evidence>
<accession>A0ABS9KRS0</accession>
<dbReference type="Proteomes" id="UP001165367">
    <property type="component" value="Unassembled WGS sequence"/>
</dbReference>
<gene>
    <name evidence="7" type="ORF">LZZ85_12040</name>
</gene>
<evidence type="ECO:0000256" key="3">
    <source>
        <dbReference type="ARBA" id="ARBA00011881"/>
    </source>
</evidence>
<dbReference type="PANTHER" id="PTHR21485:SF3">
    <property type="entry name" value="N-ACYLNEURAMINATE CYTIDYLYLTRANSFERASE"/>
    <property type="match status" value="1"/>
</dbReference>
<dbReference type="EMBL" id="JAKLTR010000007">
    <property type="protein sequence ID" value="MCG2615019.1"/>
    <property type="molecule type" value="Genomic_DNA"/>
</dbReference>